<dbReference type="OrthoDB" id="9780715at2"/>
<reference evidence="2 3" key="1">
    <citation type="submission" date="2013-01" db="EMBL/GenBank/DDBJ databases">
        <title>The Genome Sequence of Clostridium bolteae 90A9.</title>
        <authorList>
            <consortium name="The Broad Institute Genome Sequencing Platform"/>
            <person name="Earl A."/>
            <person name="Ward D."/>
            <person name="Feldgarden M."/>
            <person name="Gevers D."/>
            <person name="Courvalin P."/>
            <person name="Lambert T."/>
            <person name="Walker B."/>
            <person name="Young S.K."/>
            <person name="Zeng Q."/>
            <person name="Gargeya S."/>
            <person name="Fitzgerald M."/>
            <person name="Haas B."/>
            <person name="Abouelleil A."/>
            <person name="Alvarado L."/>
            <person name="Arachchi H.M."/>
            <person name="Berlin A.M."/>
            <person name="Chapman S.B."/>
            <person name="Dewar J."/>
            <person name="Goldberg J."/>
            <person name="Griggs A."/>
            <person name="Gujja S."/>
            <person name="Hansen M."/>
            <person name="Howarth C."/>
            <person name="Imamovic A."/>
            <person name="Larimer J."/>
            <person name="McCowan C."/>
            <person name="Murphy C."/>
            <person name="Neiman D."/>
            <person name="Pearson M."/>
            <person name="Priest M."/>
            <person name="Roberts A."/>
            <person name="Saif S."/>
            <person name="Shea T."/>
            <person name="Sisk P."/>
            <person name="Sykes S."/>
            <person name="Wortman J."/>
            <person name="Nusbaum C."/>
            <person name="Birren B."/>
        </authorList>
    </citation>
    <scope>NUCLEOTIDE SEQUENCE [LARGE SCALE GENOMIC DNA]</scope>
    <source>
        <strain evidence="2 3">90A9</strain>
    </source>
</reference>
<evidence type="ECO:0000256" key="1">
    <source>
        <dbReference type="SAM" id="Phobius"/>
    </source>
</evidence>
<dbReference type="Proteomes" id="UP000013126">
    <property type="component" value="Unassembled WGS sequence"/>
</dbReference>
<evidence type="ECO:0000313" key="3">
    <source>
        <dbReference type="Proteomes" id="UP000013126"/>
    </source>
</evidence>
<name>R0A4G1_9FIRM</name>
<keyword evidence="1" id="KW-0472">Membrane</keyword>
<feature type="transmembrane region" description="Helical" evidence="1">
    <location>
        <begin position="604"/>
        <end position="625"/>
    </location>
</feature>
<comment type="caution">
    <text evidence="2">The sequence shown here is derived from an EMBL/GenBank/DDBJ whole genome shotgun (WGS) entry which is preliminary data.</text>
</comment>
<dbReference type="GeneID" id="23116655"/>
<dbReference type="HOGENOM" id="CLU_011599_0_0_9"/>
<gene>
    <name evidence="2" type="ORF">HMPREF1085_05551</name>
</gene>
<evidence type="ECO:0000313" key="2">
    <source>
        <dbReference type="EMBL" id="ENZ46956.1"/>
    </source>
</evidence>
<dbReference type="AlphaFoldDB" id="R0A4G1"/>
<organism evidence="2 3">
    <name type="scientific">Enterocloster bolteae 90A9</name>
    <dbReference type="NCBI Taxonomy" id="997894"/>
    <lineage>
        <taxon>Bacteria</taxon>
        <taxon>Bacillati</taxon>
        <taxon>Bacillota</taxon>
        <taxon>Clostridia</taxon>
        <taxon>Lachnospirales</taxon>
        <taxon>Lachnospiraceae</taxon>
        <taxon>Enterocloster</taxon>
    </lineage>
</organism>
<keyword evidence="1" id="KW-1133">Transmembrane helix</keyword>
<accession>R0A4G1</accession>
<dbReference type="PATRIC" id="fig|997894.4.peg.5785"/>
<protein>
    <recommendedName>
        <fullName evidence="4">Phage tail tape measure protein, TP901 family, core region</fullName>
    </recommendedName>
</protein>
<proteinExistence type="predicted"/>
<dbReference type="EMBL" id="AGYH01000018">
    <property type="protein sequence ID" value="ENZ46956.1"/>
    <property type="molecule type" value="Genomic_DNA"/>
</dbReference>
<evidence type="ECO:0008006" key="4">
    <source>
        <dbReference type="Google" id="ProtNLM"/>
    </source>
</evidence>
<sequence>MTLEKLRVVIEAYTQPYRDEIEKVKKQTAAATKHVEQQTSRVANAWKKAGLVIASVLSIGAIAAFGKSCIDLGSDLAEVQNVVDVTFGSLNRQVDAFAKNAISQFGLSELSAKKMMGTYGAMAKSFGIAGEAGYQMSAAITGLTGDVASFYNLSTDEAYTKLKSIFTGETESLKELGVVMTQTALDQYALNNGFGKTTAKMTEQEKVMLRYQFVMAQLSDASGDFARTSDSWANQVRVLTLRFESLKATIGQGLINAFTPVIQVINTIISKLQVLASYFKAFTAALFGDATGGGNPVTDAADAMSNAAGSSGAVAGNMSDAAKSAKEMNKQLAGFDELNNLSSNRGSGGGGSDGAGGGGAVPDFGSMSGELFGDVTVNPEIEAAAQKIRDMFNDLRAAAEPTIAALKRLWDEGLSQLGNFVWTGLKDFWDYFLKPLGSWALGEGFPRFIDITNSFLTTINWTAINEALRNLWTALEPFAQSVGEGLLDFYEDMAALGADFINVVVPGGIDALATAIGKIDPETARAIGYGIGAIATAMLAFKGLNAAVSIIKSFVAFLTGNKLVTGIKAIVSAIAGSKLVEMFKLVAGGAKTMGEAFALCFPKLAAFTSAIGTALGAIGSFVTGLSAASATAIAVGAAIVAAVVAAVAAIILNWDKIVQFFTETIPTWWTGTVVPFFEGVPAWFAGVWDTVSSYFIEKWNGLIEWFKGVPTSISRIISDIVKWFDGLPYKIGYAIGYAIGTIVDWVNNMITTVTEEVPKIIESVVTFFTELPGKIYTAIITFKDNVIQWGTEIWSIFSGKVTEIIGNIVAFFVELPGKIYDAIIKFKDTITQWATDAIGWVGTEVPKILNAIIEWFNKLPGRMMDIGKNILKGVWNGILSMGDWLKQKIDDFFGGIGDGIADAVGIGQGTSVDITPVQKFATGGFPARGQLFIANESGPEMVGRIGGKSAVANKDQITDGIATAVYTANAEQNRLLREQNDLLRAILAKPGVNKDDVVDLWKSGAGEFRKETGRQLGLAY</sequence>
<dbReference type="RefSeq" id="WP_002578124.1">
    <property type="nucleotide sequence ID" value="NZ_KB851182.1"/>
</dbReference>
<feature type="transmembrane region" description="Helical" evidence="1">
    <location>
        <begin position="632"/>
        <end position="654"/>
    </location>
</feature>
<keyword evidence="3" id="KW-1185">Reference proteome</keyword>
<keyword evidence="1" id="KW-0812">Transmembrane</keyword>